<dbReference type="Gene3D" id="3.40.830.10">
    <property type="entry name" value="LigB-like"/>
    <property type="match status" value="1"/>
</dbReference>
<keyword evidence="8" id="KW-1185">Reference proteome</keyword>
<keyword evidence="7" id="KW-0223">Dioxygenase</keyword>
<sequence length="262" mass="27901">MTTTLPSLFVSHGAPTLAIVDSPARRFLLELGRTLPRPKAILVASAHWETRGGPAVSLAAKPETIHDFGGFPAELHAMQYPAPGAPDVARRAAQLLSQAGFSTGESATRGLDHGAWVPLSLMYPDADIPVAQVSIVHGGSPGAHETLGAALAALREEGVLVIGSGSLTHNLYEFRSQPIDTAAPAWVSEFGSWMKDRLDAGDREALLDYRKLAPHAERNHPSEEHLLPLFVAMGAGGESARAERLHASFEYGILAMDVYAFS</sequence>
<protein>
    <submittedName>
        <fullName evidence="7">Dioxygenase</fullName>
    </submittedName>
</protein>
<dbReference type="EMBL" id="QYUP01000144">
    <property type="protein sequence ID" value="RJG11663.1"/>
    <property type="molecule type" value="Genomic_DNA"/>
</dbReference>
<evidence type="ECO:0000256" key="1">
    <source>
        <dbReference type="ARBA" id="ARBA00001947"/>
    </source>
</evidence>
<dbReference type="GO" id="GO:0008270">
    <property type="term" value="F:zinc ion binding"/>
    <property type="evidence" value="ECO:0007669"/>
    <property type="project" value="InterPro"/>
</dbReference>
<evidence type="ECO:0000256" key="5">
    <source>
        <dbReference type="ARBA" id="ARBA00023002"/>
    </source>
</evidence>
<name>A0A418XGR9_9BURK</name>
<dbReference type="InterPro" id="IPR014436">
    <property type="entry name" value="Extradiol_dOase_DODA"/>
</dbReference>
<keyword evidence="3" id="KW-0479">Metal-binding</keyword>
<dbReference type="GO" id="GO:0016702">
    <property type="term" value="F:oxidoreductase activity, acting on single donors with incorporation of molecular oxygen, incorporation of two atoms of oxygen"/>
    <property type="evidence" value="ECO:0007669"/>
    <property type="project" value="UniProtKB-ARBA"/>
</dbReference>
<gene>
    <name evidence="7" type="ORF">D3872_18635</name>
</gene>
<evidence type="ECO:0000256" key="2">
    <source>
        <dbReference type="ARBA" id="ARBA00007581"/>
    </source>
</evidence>
<accession>A0A418XGR9</accession>
<evidence type="ECO:0000256" key="4">
    <source>
        <dbReference type="ARBA" id="ARBA00022833"/>
    </source>
</evidence>
<keyword evidence="5" id="KW-0560">Oxidoreductase</keyword>
<reference evidence="7 8" key="1">
    <citation type="submission" date="2018-09" db="EMBL/GenBank/DDBJ databases">
        <authorList>
            <person name="Zhu H."/>
        </authorList>
    </citation>
    <scope>NUCLEOTIDE SEQUENCE [LARGE SCALE GENOMIC DNA]</scope>
    <source>
        <strain evidence="7 8">K1S02-61</strain>
    </source>
</reference>
<keyword evidence="4" id="KW-0862">Zinc</keyword>
<evidence type="ECO:0000313" key="8">
    <source>
        <dbReference type="Proteomes" id="UP000284006"/>
    </source>
</evidence>
<dbReference type="AlphaFoldDB" id="A0A418XGR9"/>
<dbReference type="PANTHER" id="PTHR30096">
    <property type="entry name" value="4,5-DOPA DIOXYGENASE EXTRADIOL-LIKE PROTEIN"/>
    <property type="match status" value="1"/>
</dbReference>
<evidence type="ECO:0000313" key="7">
    <source>
        <dbReference type="EMBL" id="RJG11663.1"/>
    </source>
</evidence>
<proteinExistence type="inferred from homology"/>
<comment type="caution">
    <text evidence="7">The sequence shown here is derived from an EMBL/GenBank/DDBJ whole genome shotgun (WGS) entry which is preliminary data.</text>
</comment>
<evidence type="ECO:0000259" key="6">
    <source>
        <dbReference type="Pfam" id="PF02900"/>
    </source>
</evidence>
<comment type="similarity">
    <text evidence="2">Belongs to the DODA-type extradiol aromatic ring-opening dioxygenase family.</text>
</comment>
<dbReference type="CDD" id="cd07363">
    <property type="entry name" value="45_DOPA_Dioxygenase"/>
    <property type="match status" value="1"/>
</dbReference>
<dbReference type="RefSeq" id="WP_119812224.1">
    <property type="nucleotide sequence ID" value="NZ_QYUP01000144.1"/>
</dbReference>
<dbReference type="Pfam" id="PF02900">
    <property type="entry name" value="LigB"/>
    <property type="match status" value="1"/>
</dbReference>
<comment type="cofactor">
    <cofactor evidence="1">
        <name>Zn(2+)</name>
        <dbReference type="ChEBI" id="CHEBI:29105"/>
    </cofactor>
</comment>
<dbReference type="PIRSF" id="PIRSF006157">
    <property type="entry name" value="Doxgns_DODA"/>
    <property type="match status" value="1"/>
</dbReference>
<dbReference type="Proteomes" id="UP000284006">
    <property type="component" value="Unassembled WGS sequence"/>
</dbReference>
<dbReference type="InterPro" id="IPR004183">
    <property type="entry name" value="Xdiol_dOase_suB"/>
</dbReference>
<dbReference type="GO" id="GO:0008198">
    <property type="term" value="F:ferrous iron binding"/>
    <property type="evidence" value="ECO:0007669"/>
    <property type="project" value="InterPro"/>
</dbReference>
<dbReference type="PANTHER" id="PTHR30096:SF0">
    <property type="entry name" value="4,5-DOPA DIOXYGENASE EXTRADIOL-LIKE PROTEIN"/>
    <property type="match status" value="1"/>
</dbReference>
<organism evidence="7 8">
    <name type="scientific">Massilia cavernae</name>
    <dbReference type="NCBI Taxonomy" id="2320864"/>
    <lineage>
        <taxon>Bacteria</taxon>
        <taxon>Pseudomonadati</taxon>
        <taxon>Pseudomonadota</taxon>
        <taxon>Betaproteobacteria</taxon>
        <taxon>Burkholderiales</taxon>
        <taxon>Oxalobacteraceae</taxon>
        <taxon>Telluria group</taxon>
        <taxon>Massilia</taxon>
    </lineage>
</organism>
<dbReference type="OrthoDB" id="9790889at2"/>
<evidence type="ECO:0000256" key="3">
    <source>
        <dbReference type="ARBA" id="ARBA00022723"/>
    </source>
</evidence>
<dbReference type="SUPFAM" id="SSF53213">
    <property type="entry name" value="LigB-like"/>
    <property type="match status" value="1"/>
</dbReference>
<feature type="domain" description="Extradiol ring-cleavage dioxygenase class III enzyme subunit B" evidence="6">
    <location>
        <begin position="24"/>
        <end position="251"/>
    </location>
</feature>